<proteinExistence type="predicted"/>
<accession>A0ABZ2C0A2</accession>
<gene>
    <name evidence="2" type="ORF">Bealeia1_00055</name>
</gene>
<sequence>MNTSFLQDGKLLVPLKAVPLLFLLILNIMTIDFSPPFLSLFPALGFAFLFHWLIYRPNILPPLGLMAIAILNELTLKDHFSVILPALYLLSFTFILKYRHRLYGQRFYKIWVTYCAYSFACLMLYGMAKVVFAGEFYPPSNLLVSWILVVLLYPLLTLLLAPLQRLIPFQ</sequence>
<feature type="transmembrane region" description="Helical" evidence="1">
    <location>
        <begin position="143"/>
        <end position="163"/>
    </location>
</feature>
<reference evidence="2 3" key="1">
    <citation type="journal article" date="2024" name="Environ. Microbiol.">
        <title>Novel evolutionary insights on the interactions of the Holosporales (Alphaproteobacteria) with eukaryotic hosts from comparative genomics.</title>
        <authorList>
            <person name="Giovannini M."/>
            <person name="Petroni G."/>
            <person name="Castelli M."/>
        </authorList>
    </citation>
    <scope>NUCLEOTIDE SEQUENCE [LARGE SCALE GENOMIC DNA]</scope>
    <source>
        <strain evidence="2 3">US_Bl 15I1</strain>
    </source>
</reference>
<dbReference type="Proteomes" id="UP001330434">
    <property type="component" value="Chromosome"/>
</dbReference>
<dbReference type="RefSeq" id="WP_331256458.1">
    <property type="nucleotide sequence ID" value="NZ_CP133270.1"/>
</dbReference>
<dbReference type="EMBL" id="CP133270">
    <property type="protein sequence ID" value="WVX65889.1"/>
    <property type="molecule type" value="Genomic_DNA"/>
</dbReference>
<evidence type="ECO:0000313" key="3">
    <source>
        <dbReference type="Proteomes" id="UP001330434"/>
    </source>
</evidence>
<organism evidence="2 3">
    <name type="scientific">Candidatus Bealeia paramacronuclearis</name>
    <dbReference type="NCBI Taxonomy" id="1921001"/>
    <lineage>
        <taxon>Bacteria</taxon>
        <taxon>Pseudomonadati</taxon>
        <taxon>Pseudomonadota</taxon>
        <taxon>Alphaproteobacteria</taxon>
        <taxon>Holosporales</taxon>
        <taxon>Holosporaceae</taxon>
        <taxon>Candidatus Bealeia</taxon>
    </lineage>
</organism>
<evidence type="ECO:0000313" key="2">
    <source>
        <dbReference type="EMBL" id="WVX65889.1"/>
    </source>
</evidence>
<keyword evidence="1" id="KW-0812">Transmembrane</keyword>
<keyword evidence="1" id="KW-0472">Membrane</keyword>
<evidence type="ECO:0000256" key="1">
    <source>
        <dbReference type="SAM" id="Phobius"/>
    </source>
</evidence>
<keyword evidence="1" id="KW-1133">Transmembrane helix</keyword>
<name>A0ABZ2C0A2_9PROT</name>
<keyword evidence="3" id="KW-1185">Reference proteome</keyword>
<feature type="transmembrane region" description="Helical" evidence="1">
    <location>
        <begin position="80"/>
        <end position="98"/>
    </location>
</feature>
<feature type="transmembrane region" description="Helical" evidence="1">
    <location>
        <begin position="110"/>
        <end position="131"/>
    </location>
</feature>
<protein>
    <recommendedName>
        <fullName evidence="4">Rod shape-determining protein MreD</fullName>
    </recommendedName>
</protein>
<evidence type="ECO:0008006" key="4">
    <source>
        <dbReference type="Google" id="ProtNLM"/>
    </source>
</evidence>